<name>M7ZIV0_TRIUA</name>
<dbReference type="SUPFAM" id="SSF56112">
    <property type="entry name" value="Protein kinase-like (PK-like)"/>
    <property type="match status" value="1"/>
</dbReference>
<keyword evidence="1" id="KW-0675">Receptor</keyword>
<organism evidence="1">
    <name type="scientific">Triticum urartu</name>
    <name type="common">Red wild einkorn</name>
    <name type="synonym">Crithodium urartu</name>
    <dbReference type="NCBI Taxonomy" id="4572"/>
    <lineage>
        <taxon>Eukaryota</taxon>
        <taxon>Viridiplantae</taxon>
        <taxon>Streptophyta</taxon>
        <taxon>Embryophyta</taxon>
        <taxon>Tracheophyta</taxon>
        <taxon>Spermatophyta</taxon>
        <taxon>Magnoliopsida</taxon>
        <taxon>Liliopsida</taxon>
        <taxon>Poales</taxon>
        <taxon>Poaceae</taxon>
        <taxon>BOP clade</taxon>
        <taxon>Pooideae</taxon>
        <taxon>Triticodae</taxon>
        <taxon>Triticeae</taxon>
        <taxon>Triticinae</taxon>
        <taxon>Triticum</taxon>
    </lineage>
</organism>
<keyword evidence="1" id="KW-0418">Kinase</keyword>
<dbReference type="PROSITE" id="PS50011">
    <property type="entry name" value="PROTEIN_KINASE_DOM"/>
    <property type="match status" value="1"/>
</dbReference>
<evidence type="ECO:0000313" key="1">
    <source>
        <dbReference type="EMBL" id="EMS63158.1"/>
    </source>
</evidence>
<reference evidence="1" key="1">
    <citation type="journal article" date="2013" name="Nature">
        <title>Draft genome of the wheat A-genome progenitor Triticum urartu.</title>
        <authorList>
            <person name="Ling H.Q."/>
            <person name="Zhao S."/>
            <person name="Liu D."/>
            <person name="Wang J."/>
            <person name="Sun H."/>
            <person name="Zhang C."/>
            <person name="Fan H."/>
            <person name="Li D."/>
            <person name="Dong L."/>
            <person name="Tao Y."/>
            <person name="Gao C."/>
            <person name="Wu H."/>
            <person name="Li Y."/>
            <person name="Cui Y."/>
            <person name="Guo X."/>
            <person name="Zheng S."/>
            <person name="Wang B."/>
            <person name="Yu K."/>
            <person name="Liang Q."/>
            <person name="Yang W."/>
            <person name="Lou X."/>
            <person name="Chen J."/>
            <person name="Feng M."/>
            <person name="Jian J."/>
            <person name="Zhang X."/>
            <person name="Luo G."/>
            <person name="Jiang Y."/>
            <person name="Liu J."/>
            <person name="Wang Z."/>
            <person name="Sha Y."/>
            <person name="Zhang B."/>
            <person name="Wu H."/>
            <person name="Tang D."/>
            <person name="Shen Q."/>
            <person name="Xue P."/>
            <person name="Zou S."/>
            <person name="Wang X."/>
            <person name="Liu X."/>
            <person name="Wang F."/>
            <person name="Yang Y."/>
            <person name="An X."/>
            <person name="Dong Z."/>
            <person name="Zhang K."/>
            <person name="Zhang X."/>
            <person name="Luo M.C."/>
            <person name="Dvorak J."/>
            <person name="Tong Y."/>
            <person name="Wang J."/>
            <person name="Yang H."/>
            <person name="Li Z."/>
            <person name="Wang D."/>
            <person name="Zhang A."/>
            <person name="Wang J."/>
        </authorList>
    </citation>
    <scope>NUCLEOTIDE SEQUENCE</scope>
</reference>
<dbReference type="GO" id="GO:0004672">
    <property type="term" value="F:protein kinase activity"/>
    <property type="evidence" value="ECO:0007669"/>
    <property type="project" value="InterPro"/>
</dbReference>
<dbReference type="EMBL" id="KD072657">
    <property type="protein sequence ID" value="EMS63158.1"/>
    <property type="molecule type" value="Genomic_DNA"/>
</dbReference>
<dbReference type="PANTHER" id="PTHR27006">
    <property type="entry name" value="PROMASTIGOTE SURFACE ANTIGEN PROTEIN PSA"/>
    <property type="match status" value="1"/>
</dbReference>
<dbReference type="STRING" id="4572.M7ZIV0"/>
<dbReference type="Gene3D" id="3.30.200.20">
    <property type="entry name" value="Phosphorylase Kinase, domain 1"/>
    <property type="match status" value="1"/>
</dbReference>
<gene>
    <name evidence="1" type="ORF">TRIUR3_03334</name>
</gene>
<sequence length="413" mass="45485">MTLEQQACKNRIQKILDNKELVELCMRTGENYPGFTVFNYFQIVDATDNFSEKRYLGSGGFATAYTDQLPHGLVVGIKRFDHRAMLSYFSNELQLARLRHTNVTSGYIAPEYASRGVYSLKTDVFSFGILVLETISGRKNTILDKRGDTVGDLVRDEDPVDRPAMTDVAAMLSSESMSLPMEPKEPSALSEGGAGEDTYINRSSRTIDITITSSATVLTRVRFIIDPEMPRVAMAVLYGVVPFLKASSWRSSRPLSATSGGNPGSIVQKTATRLCCFPLGGVILRGVHELEGPVDDIFGGAEGDAVWCRGGVDDREAWHGHCVSFCSEDGSIKDSGNGPCSVRMWCPLDRCAIQSGYVSRMGYLTLDVRLWCDVCLVLGSDIWHPFIKRIGVAIGVAKMVALDILMYYFIRST</sequence>
<dbReference type="InterPro" id="IPR001245">
    <property type="entry name" value="Ser-Thr/Tyr_kinase_cat_dom"/>
</dbReference>
<dbReference type="InterPro" id="IPR000719">
    <property type="entry name" value="Prot_kinase_dom"/>
</dbReference>
<dbReference type="InterPro" id="IPR011009">
    <property type="entry name" value="Kinase-like_dom_sf"/>
</dbReference>
<dbReference type="PANTHER" id="PTHR27006:SF588">
    <property type="entry name" value="PROTEIN KINASE DOMAIN-CONTAINING PROTEIN"/>
    <property type="match status" value="1"/>
</dbReference>
<dbReference type="GO" id="GO:0005524">
    <property type="term" value="F:ATP binding"/>
    <property type="evidence" value="ECO:0007669"/>
    <property type="project" value="InterPro"/>
</dbReference>
<proteinExistence type="predicted"/>
<protein>
    <submittedName>
        <fullName evidence="1">Cysteine-rich receptor-like protein kinase 7</fullName>
    </submittedName>
</protein>
<dbReference type="Gene3D" id="1.10.510.10">
    <property type="entry name" value="Transferase(Phosphotransferase) domain 1"/>
    <property type="match status" value="1"/>
</dbReference>
<accession>M7ZIV0</accession>
<dbReference type="AlphaFoldDB" id="M7ZIV0"/>
<dbReference type="eggNOG" id="ENOG502QWDY">
    <property type="taxonomic scope" value="Eukaryota"/>
</dbReference>
<keyword evidence="1" id="KW-0808">Transferase</keyword>
<dbReference type="Pfam" id="PF07714">
    <property type="entry name" value="PK_Tyr_Ser-Thr"/>
    <property type="match status" value="1"/>
</dbReference>